<dbReference type="EMBL" id="MK500391">
    <property type="protein sequence ID" value="QBK88516.1"/>
    <property type="molecule type" value="Genomic_DNA"/>
</dbReference>
<sequence>MEQEYINTYKFGIYYNPAYRHYNSEEKEVGCDRCLSLDIPTCIGWREFDLCLACAAEIEKILEEEE</sequence>
<gene>
    <name evidence="1" type="ORF">LCMiAC01_01930</name>
</gene>
<name>A0A481Z1E7_9VIRU</name>
<protein>
    <submittedName>
        <fullName evidence="1">Uncharacterized protein</fullName>
    </submittedName>
</protein>
<evidence type="ECO:0000313" key="1">
    <source>
        <dbReference type="EMBL" id="QBK88516.1"/>
    </source>
</evidence>
<accession>A0A481Z1E7</accession>
<reference evidence="1" key="1">
    <citation type="journal article" date="2019" name="MBio">
        <title>Virus Genomes from Deep Sea Sediments Expand the Ocean Megavirome and Support Independent Origins of Viral Gigantism.</title>
        <authorList>
            <person name="Backstrom D."/>
            <person name="Yutin N."/>
            <person name="Jorgensen S.L."/>
            <person name="Dharamshi J."/>
            <person name="Homa F."/>
            <person name="Zaremba-Niedwiedzka K."/>
            <person name="Spang A."/>
            <person name="Wolf Y.I."/>
            <person name="Koonin E.V."/>
            <person name="Ettema T.J."/>
        </authorList>
    </citation>
    <scope>NUCLEOTIDE SEQUENCE</scope>
</reference>
<organism evidence="1">
    <name type="scientific">Mimivirus LCMiAC01</name>
    <dbReference type="NCBI Taxonomy" id="2506608"/>
    <lineage>
        <taxon>Viruses</taxon>
        <taxon>Varidnaviria</taxon>
        <taxon>Bamfordvirae</taxon>
        <taxon>Nucleocytoviricota</taxon>
        <taxon>Megaviricetes</taxon>
        <taxon>Imitervirales</taxon>
        <taxon>Mimiviridae</taxon>
        <taxon>Klosneuvirinae</taxon>
    </lineage>
</organism>
<proteinExistence type="predicted"/>